<organism evidence="2">
    <name type="scientific">Tanacetum cinerariifolium</name>
    <name type="common">Dalmatian daisy</name>
    <name type="synonym">Chrysanthemum cinerariifolium</name>
    <dbReference type="NCBI Taxonomy" id="118510"/>
    <lineage>
        <taxon>Eukaryota</taxon>
        <taxon>Viridiplantae</taxon>
        <taxon>Streptophyta</taxon>
        <taxon>Embryophyta</taxon>
        <taxon>Tracheophyta</taxon>
        <taxon>Spermatophyta</taxon>
        <taxon>Magnoliopsida</taxon>
        <taxon>eudicotyledons</taxon>
        <taxon>Gunneridae</taxon>
        <taxon>Pentapetalae</taxon>
        <taxon>asterids</taxon>
        <taxon>campanulids</taxon>
        <taxon>Asterales</taxon>
        <taxon>Asteraceae</taxon>
        <taxon>Asteroideae</taxon>
        <taxon>Anthemideae</taxon>
        <taxon>Anthemidinae</taxon>
        <taxon>Tanacetum</taxon>
    </lineage>
</organism>
<evidence type="ECO:0000256" key="1">
    <source>
        <dbReference type="SAM" id="MobiDB-lite"/>
    </source>
</evidence>
<feature type="compositionally biased region" description="Basic residues" evidence="1">
    <location>
        <begin position="134"/>
        <end position="149"/>
    </location>
</feature>
<comment type="caution">
    <text evidence="2">The sequence shown here is derived from an EMBL/GenBank/DDBJ whole genome shotgun (WGS) entry which is preliminary data.</text>
</comment>
<name>A0A6L2NG48_TANCI</name>
<proteinExistence type="predicted"/>
<reference evidence="2" key="1">
    <citation type="journal article" date="2019" name="Sci. Rep.">
        <title>Draft genome of Tanacetum cinerariifolium, the natural source of mosquito coil.</title>
        <authorList>
            <person name="Yamashiro T."/>
            <person name="Shiraishi A."/>
            <person name="Satake H."/>
            <person name="Nakayama K."/>
        </authorList>
    </citation>
    <scope>NUCLEOTIDE SEQUENCE</scope>
</reference>
<sequence length="380" mass="42281">MVELMNKRRKAIAEMKLKRSGATLESLELKKLKSSHNITQPAELQETTSISAGATIAAGDPIPAVTYVSADFSISTASSIPAVTPIAAGVSTTAGASGSASEASVPIIELLDSLSKDTSLPLYPETEEQDKPLRKSSRKKSIARKRTLPKKKLVRSYRNKSPAKMKTYQQKQNTLAAGMTIPNKNDVDEDLSNLAIPLMDHDKKGKKMLQRRFASYRSRDELSSQSSSSARLGFINLELGLFRALLFKLEIVDSGLHKPTRVVPPIEAALAYWAIKACNMDLRKAGANKFMQINKLDELRLDAYESLISYKERMKRWHDKRIKTPSDKVLLVNSRIRLFPDALDFDGYDDVTLEDEGGVTLYLMRRTPGVLRSFMWTTLG</sequence>
<protein>
    <submittedName>
        <fullName evidence="2">Uncharacterized protein</fullName>
    </submittedName>
</protein>
<dbReference type="EMBL" id="BKCJ010008717">
    <property type="protein sequence ID" value="GEU83615.1"/>
    <property type="molecule type" value="Genomic_DNA"/>
</dbReference>
<dbReference type="AlphaFoldDB" id="A0A6L2NG48"/>
<gene>
    <name evidence="2" type="ORF">Tci_055593</name>
</gene>
<evidence type="ECO:0000313" key="2">
    <source>
        <dbReference type="EMBL" id="GEU83615.1"/>
    </source>
</evidence>
<feature type="region of interest" description="Disordered" evidence="1">
    <location>
        <begin position="123"/>
        <end position="149"/>
    </location>
</feature>
<accession>A0A6L2NG48</accession>